<accession>K1XTN2</accession>
<evidence type="ECO:0000256" key="7">
    <source>
        <dbReference type="SAM" id="MobiDB-lite"/>
    </source>
</evidence>
<dbReference type="GO" id="GO:0000981">
    <property type="term" value="F:DNA-binding transcription factor activity, RNA polymerase II-specific"/>
    <property type="evidence" value="ECO:0007669"/>
    <property type="project" value="TreeGrafter"/>
</dbReference>
<dbReference type="InterPro" id="IPR009071">
    <property type="entry name" value="HMG_box_dom"/>
</dbReference>
<dbReference type="Pfam" id="PF00505">
    <property type="entry name" value="HMG_box"/>
    <property type="match status" value="1"/>
</dbReference>
<feature type="region of interest" description="Disordered" evidence="7">
    <location>
        <begin position="261"/>
        <end position="360"/>
    </location>
</feature>
<evidence type="ECO:0000256" key="4">
    <source>
        <dbReference type="ARBA" id="ARBA00023163"/>
    </source>
</evidence>
<keyword evidence="5 6" id="KW-0539">Nucleus</keyword>
<feature type="compositionally biased region" description="Basic residues" evidence="7">
    <location>
        <begin position="133"/>
        <end position="147"/>
    </location>
</feature>
<gene>
    <name evidence="9" type="ORF">MBM_05950</name>
</gene>
<dbReference type="Gene3D" id="1.10.30.10">
    <property type="entry name" value="High mobility group box domain"/>
    <property type="match status" value="1"/>
</dbReference>
<dbReference type="InParanoid" id="K1XTN2"/>
<dbReference type="SMART" id="SM00398">
    <property type="entry name" value="HMG"/>
    <property type="match status" value="1"/>
</dbReference>
<dbReference type="AlphaFoldDB" id="K1XTN2"/>
<evidence type="ECO:0000259" key="8">
    <source>
        <dbReference type="PROSITE" id="PS50118"/>
    </source>
</evidence>
<protein>
    <submittedName>
        <fullName evidence="9">HMG box protein</fullName>
    </submittedName>
</protein>
<evidence type="ECO:0000256" key="6">
    <source>
        <dbReference type="PROSITE-ProRule" id="PRU00267"/>
    </source>
</evidence>
<reference evidence="9 10" key="1">
    <citation type="journal article" date="2012" name="BMC Genomics">
        <title>Sequencing the genome of Marssonina brunnea reveals fungus-poplar co-evolution.</title>
        <authorList>
            <person name="Zhu S."/>
            <person name="Cao Y.-Z."/>
            <person name="Jiang C."/>
            <person name="Tan B.-Y."/>
            <person name="Wang Z."/>
            <person name="Feng S."/>
            <person name="Zhang L."/>
            <person name="Su X.-H."/>
            <person name="Brejova B."/>
            <person name="Vinar T."/>
            <person name="Xu M."/>
            <person name="Wang M.-X."/>
            <person name="Zhang S.-G."/>
            <person name="Huang M.-R."/>
            <person name="Wu R."/>
            <person name="Zhou Y."/>
        </authorList>
    </citation>
    <scope>NUCLEOTIDE SEQUENCE [LARGE SCALE GENOMIC DNA]</scope>
    <source>
        <strain evidence="9 10">MB_m1</strain>
    </source>
</reference>
<feature type="compositionally biased region" description="Basic and acidic residues" evidence="7">
    <location>
        <begin position="334"/>
        <end position="344"/>
    </location>
</feature>
<dbReference type="eggNOG" id="KOG0528">
    <property type="taxonomic scope" value="Eukaryota"/>
</dbReference>
<feature type="domain" description="HMG box" evidence="8">
    <location>
        <begin position="200"/>
        <end position="268"/>
    </location>
</feature>
<dbReference type="GO" id="GO:0005634">
    <property type="term" value="C:nucleus"/>
    <property type="evidence" value="ECO:0007669"/>
    <property type="project" value="UniProtKB-SubCell"/>
</dbReference>
<dbReference type="PANTHER" id="PTHR45803">
    <property type="entry name" value="SOX100B"/>
    <property type="match status" value="1"/>
</dbReference>
<keyword evidence="2" id="KW-0805">Transcription regulation</keyword>
<dbReference type="SUPFAM" id="SSF47095">
    <property type="entry name" value="HMG-box"/>
    <property type="match status" value="1"/>
</dbReference>
<keyword evidence="10" id="KW-1185">Reference proteome</keyword>
<evidence type="ECO:0000256" key="1">
    <source>
        <dbReference type="ARBA" id="ARBA00004123"/>
    </source>
</evidence>
<keyword evidence="3 6" id="KW-0238">DNA-binding</keyword>
<dbReference type="GO" id="GO:0000978">
    <property type="term" value="F:RNA polymerase II cis-regulatory region sequence-specific DNA binding"/>
    <property type="evidence" value="ECO:0007669"/>
    <property type="project" value="TreeGrafter"/>
</dbReference>
<name>K1XTN2_MARBU</name>
<sequence>MSHSPPPPPIEGEITQHGLHHIVQHNSNTSYPQEQHYDEGIHLQSHYGSPAPQQDDGYRYSQQPRYAYHQHQDSGLGSQYETYGGQMYQDHYSTPATSPPTPSMSARDMRTRSGLGVGRAPQNLQPMPEGRSRMVKSPKPKKTKAMKPKAEKKIAKLEKPLSELTKDWEHLPIVDIEAYVNRSAEDRRREVDTGKIPGKVKRPMNSFMLYRKAYQGRTKDWCLQNNHQIVSQVCGDSWPLEPDHIKEQYSEWARIERANHQNAHPGYKFSPTKPGTAKASKRKVSEEPPTEESDLDDFEWQGGSKRNSKKHRPSPRMAPHPVQYPTTESAYRYSSRDNSMEPRHNFHPSSYQANNPGRPLPPQYNQSNLRQGEYYQQIIHNHQNMVNVEDVVLKKATTPGPHSYLGLPGGHEYDMMHYQQYQGSPAPEHRIDPSLGHQDHAIFDNASFHEPAGQPSMYYTASQNGDHQWDTPFGAHEQDPMPFIDPALSLDGSQIHDPHAHILKGNQEGWHVETLDEEDQFNKWMDGA</sequence>
<dbReference type="InterPro" id="IPR036910">
    <property type="entry name" value="HMG_box_dom_sf"/>
</dbReference>
<dbReference type="HOGENOM" id="CLU_022445_0_0_1"/>
<feature type="region of interest" description="Disordered" evidence="7">
    <location>
        <begin position="91"/>
        <end position="151"/>
    </location>
</feature>
<evidence type="ECO:0000256" key="2">
    <source>
        <dbReference type="ARBA" id="ARBA00023015"/>
    </source>
</evidence>
<proteinExistence type="predicted"/>
<dbReference type="PROSITE" id="PS50118">
    <property type="entry name" value="HMG_BOX_2"/>
    <property type="match status" value="1"/>
</dbReference>
<dbReference type="STRING" id="1072389.K1XTN2"/>
<dbReference type="PANTHER" id="PTHR45803:SF5">
    <property type="entry name" value="SOX100B"/>
    <property type="match status" value="1"/>
</dbReference>
<organism evidence="9 10">
    <name type="scientific">Marssonina brunnea f. sp. multigermtubi (strain MB_m1)</name>
    <name type="common">Marssonina leaf spot fungus</name>
    <dbReference type="NCBI Taxonomy" id="1072389"/>
    <lineage>
        <taxon>Eukaryota</taxon>
        <taxon>Fungi</taxon>
        <taxon>Dikarya</taxon>
        <taxon>Ascomycota</taxon>
        <taxon>Pezizomycotina</taxon>
        <taxon>Leotiomycetes</taxon>
        <taxon>Helotiales</taxon>
        <taxon>Drepanopezizaceae</taxon>
        <taxon>Drepanopeziza</taxon>
    </lineage>
</organism>
<feature type="DNA-binding region" description="HMG box" evidence="6">
    <location>
        <begin position="200"/>
        <end position="268"/>
    </location>
</feature>
<evidence type="ECO:0000256" key="3">
    <source>
        <dbReference type="ARBA" id="ARBA00023125"/>
    </source>
</evidence>
<keyword evidence="4" id="KW-0804">Transcription</keyword>
<dbReference type="OMA" id="HQNAHPT"/>
<dbReference type="OrthoDB" id="2307332at2759"/>
<dbReference type="Proteomes" id="UP000006753">
    <property type="component" value="Unassembled WGS sequence"/>
</dbReference>
<evidence type="ECO:0000313" key="10">
    <source>
        <dbReference type="Proteomes" id="UP000006753"/>
    </source>
</evidence>
<dbReference type="EMBL" id="JH921440">
    <property type="protein sequence ID" value="EKD15939.1"/>
    <property type="molecule type" value="Genomic_DNA"/>
</dbReference>
<evidence type="ECO:0000313" key="9">
    <source>
        <dbReference type="EMBL" id="EKD15939.1"/>
    </source>
</evidence>
<dbReference type="RefSeq" id="XP_007293839.1">
    <property type="nucleotide sequence ID" value="XM_007293777.1"/>
</dbReference>
<evidence type="ECO:0000256" key="5">
    <source>
        <dbReference type="ARBA" id="ARBA00023242"/>
    </source>
</evidence>
<feature type="compositionally biased region" description="Acidic residues" evidence="7">
    <location>
        <begin position="288"/>
        <end position="299"/>
    </location>
</feature>
<comment type="subcellular location">
    <subcellularLocation>
        <location evidence="1">Nucleus</location>
    </subcellularLocation>
</comment>
<dbReference type="InterPro" id="IPR050917">
    <property type="entry name" value="SOX_TF"/>
</dbReference>
<dbReference type="KEGG" id="mbe:MBM_05950"/>
<dbReference type="GeneID" id="18761885"/>
<dbReference type="CDD" id="cd01389">
    <property type="entry name" value="HMG-box_ROX1-like"/>
    <property type="match status" value="1"/>
</dbReference>